<gene>
    <name evidence="2" type="ORF">O0R46_09635</name>
</gene>
<dbReference type="Proteomes" id="UP001164187">
    <property type="component" value="Chromosome"/>
</dbReference>
<evidence type="ECO:0000313" key="2">
    <source>
        <dbReference type="EMBL" id="WAW14830.1"/>
    </source>
</evidence>
<keyword evidence="1" id="KW-0472">Membrane</keyword>
<evidence type="ECO:0008006" key="4">
    <source>
        <dbReference type="Google" id="ProtNLM"/>
    </source>
</evidence>
<keyword evidence="3" id="KW-1185">Reference proteome</keyword>
<organism evidence="2 3">
    <name type="scientific">Peptostreptococcus equinus</name>
    <dbReference type="NCBI Taxonomy" id="3003601"/>
    <lineage>
        <taxon>Bacteria</taxon>
        <taxon>Bacillati</taxon>
        <taxon>Bacillota</taxon>
        <taxon>Clostridia</taxon>
        <taxon>Peptostreptococcales</taxon>
        <taxon>Peptostreptococcaceae</taxon>
        <taxon>Peptostreptococcus</taxon>
    </lineage>
</organism>
<dbReference type="RefSeq" id="WP_269311525.1">
    <property type="nucleotide sequence ID" value="NZ_CP114052.1"/>
</dbReference>
<proteinExistence type="predicted"/>
<accession>A0ABY7JN74</accession>
<keyword evidence="1" id="KW-0812">Transmembrane</keyword>
<dbReference type="EMBL" id="CP114052">
    <property type="protein sequence ID" value="WAW14830.1"/>
    <property type="molecule type" value="Genomic_DNA"/>
</dbReference>
<protein>
    <recommendedName>
        <fullName evidence="4">DUF4829 domain-containing protein</fullName>
    </recommendedName>
</protein>
<feature type="transmembrane region" description="Helical" evidence="1">
    <location>
        <begin position="18"/>
        <end position="37"/>
    </location>
</feature>
<evidence type="ECO:0000256" key="1">
    <source>
        <dbReference type="SAM" id="Phobius"/>
    </source>
</evidence>
<evidence type="ECO:0000313" key="3">
    <source>
        <dbReference type="Proteomes" id="UP001164187"/>
    </source>
</evidence>
<reference evidence="2" key="1">
    <citation type="submission" date="2022-12" db="EMBL/GenBank/DDBJ databases">
        <title>Peptostreptococcus.</title>
        <authorList>
            <person name="Lee S.H."/>
        </authorList>
    </citation>
    <scope>NUCLEOTIDE SEQUENCE</scope>
    <source>
        <strain evidence="2">CBA3647</strain>
    </source>
</reference>
<name>A0ABY7JN74_9FIRM</name>
<sequence>MTQEKKNLWQRMPKKEKIFMVVAILIMLSNLFYYEFYKGNARNVTYKAYSKIYTKEDVTHAVELVRADFKDNYNGCKMEKVEYNDNNMKKFENKIKNQDKYKDKEIIILNVDFRARNMQAILKDKLKANQKVKNAYWILARENKNAPWKIIEKEY</sequence>
<keyword evidence="1" id="KW-1133">Transmembrane helix</keyword>